<protein>
    <submittedName>
        <fullName evidence="1">Uncharacterized protein</fullName>
    </submittedName>
</protein>
<name>A0AAE0ZFD3_9GAST</name>
<comment type="caution">
    <text evidence="1">The sequence shown here is derived from an EMBL/GenBank/DDBJ whole genome shotgun (WGS) entry which is preliminary data.</text>
</comment>
<gene>
    <name evidence="1" type="ORF">RRG08_039168</name>
</gene>
<evidence type="ECO:0000313" key="2">
    <source>
        <dbReference type="Proteomes" id="UP001283361"/>
    </source>
</evidence>
<keyword evidence="2" id="KW-1185">Reference proteome</keyword>
<proteinExistence type="predicted"/>
<dbReference type="Proteomes" id="UP001283361">
    <property type="component" value="Unassembled WGS sequence"/>
</dbReference>
<reference evidence="1" key="1">
    <citation type="journal article" date="2023" name="G3 (Bethesda)">
        <title>A reference genome for the long-term kleptoplast-retaining sea slug Elysia crispata morphotype clarki.</title>
        <authorList>
            <person name="Eastman K.E."/>
            <person name="Pendleton A.L."/>
            <person name="Shaikh M.A."/>
            <person name="Suttiyut T."/>
            <person name="Ogas R."/>
            <person name="Tomko P."/>
            <person name="Gavelis G."/>
            <person name="Widhalm J.R."/>
            <person name="Wisecaver J.H."/>
        </authorList>
    </citation>
    <scope>NUCLEOTIDE SEQUENCE</scope>
    <source>
        <strain evidence="1">ECLA1</strain>
    </source>
</reference>
<accession>A0AAE0ZFD3</accession>
<sequence>MIPKFNSQRDYHNRWEVRVSLLSSKDGRNQRDQSGRVRLSPHTDETTVCYGASMWRGTGAKSSTHPYTKPGCVHALSDLVQSVKERKGAMSLSSMAQLFYWDEFHLLTATGKSFICSQLLGRASFAHSYWEELHLLTATGMSFFCSQLLGRASFAHSYWEELHLLTATGKSFICSQLLGRASFAHSYWEELHLLTATGMSFICSQLLGRASFAHSYWEELHLLTATGKSFICSQLLGRASFANSSCSRQMSLSSLPAARGQVAVRGESHLPLSAACHPSGHDQESTWFSQESVNTNEITRDCLRQSIRQGQESSWKGLASLEPGTMQRYGAETAG</sequence>
<organism evidence="1 2">
    <name type="scientific">Elysia crispata</name>
    <name type="common">lettuce slug</name>
    <dbReference type="NCBI Taxonomy" id="231223"/>
    <lineage>
        <taxon>Eukaryota</taxon>
        <taxon>Metazoa</taxon>
        <taxon>Spiralia</taxon>
        <taxon>Lophotrochozoa</taxon>
        <taxon>Mollusca</taxon>
        <taxon>Gastropoda</taxon>
        <taxon>Heterobranchia</taxon>
        <taxon>Euthyneura</taxon>
        <taxon>Panpulmonata</taxon>
        <taxon>Sacoglossa</taxon>
        <taxon>Placobranchoidea</taxon>
        <taxon>Plakobranchidae</taxon>
        <taxon>Elysia</taxon>
    </lineage>
</organism>
<dbReference type="AlphaFoldDB" id="A0AAE0ZFD3"/>
<evidence type="ECO:0000313" key="1">
    <source>
        <dbReference type="EMBL" id="KAK3767352.1"/>
    </source>
</evidence>
<dbReference type="EMBL" id="JAWDGP010004155">
    <property type="protein sequence ID" value="KAK3767352.1"/>
    <property type="molecule type" value="Genomic_DNA"/>
</dbReference>